<protein>
    <submittedName>
        <fullName evidence="1">Uncharacterized protein</fullName>
    </submittedName>
</protein>
<dbReference type="Proteomes" id="UP000886998">
    <property type="component" value="Unassembled WGS sequence"/>
</dbReference>
<proteinExistence type="predicted"/>
<sequence length="117" mass="13654">MADFNFLFQPSSKEAMQNSLFHAFTKRQQLAYLHFLVLILKERWLVKMSQEPAIVKALKRLSMNKTNDHIYWGVCLLSLLHPKEDLAKDVTTDRQIPRTKHPFAIVLACNMQKGIKE</sequence>
<evidence type="ECO:0000313" key="1">
    <source>
        <dbReference type="EMBL" id="GFY41543.1"/>
    </source>
</evidence>
<comment type="caution">
    <text evidence="1">The sequence shown here is derived from an EMBL/GenBank/DDBJ whole genome shotgun (WGS) entry which is preliminary data.</text>
</comment>
<gene>
    <name evidence="1" type="ORF">TNIN_213501</name>
</gene>
<organism evidence="1 2">
    <name type="scientific">Trichonephila inaurata madagascariensis</name>
    <dbReference type="NCBI Taxonomy" id="2747483"/>
    <lineage>
        <taxon>Eukaryota</taxon>
        <taxon>Metazoa</taxon>
        <taxon>Ecdysozoa</taxon>
        <taxon>Arthropoda</taxon>
        <taxon>Chelicerata</taxon>
        <taxon>Arachnida</taxon>
        <taxon>Araneae</taxon>
        <taxon>Araneomorphae</taxon>
        <taxon>Entelegynae</taxon>
        <taxon>Araneoidea</taxon>
        <taxon>Nephilidae</taxon>
        <taxon>Trichonephila</taxon>
        <taxon>Trichonephila inaurata</taxon>
    </lineage>
</organism>
<evidence type="ECO:0000313" key="2">
    <source>
        <dbReference type="Proteomes" id="UP000886998"/>
    </source>
</evidence>
<reference evidence="1" key="1">
    <citation type="submission" date="2020-08" db="EMBL/GenBank/DDBJ databases">
        <title>Multicomponent nature underlies the extraordinary mechanical properties of spider dragline silk.</title>
        <authorList>
            <person name="Kono N."/>
            <person name="Nakamura H."/>
            <person name="Mori M."/>
            <person name="Yoshida Y."/>
            <person name="Ohtoshi R."/>
            <person name="Malay A.D."/>
            <person name="Moran D.A.P."/>
            <person name="Tomita M."/>
            <person name="Numata K."/>
            <person name="Arakawa K."/>
        </authorList>
    </citation>
    <scope>NUCLEOTIDE SEQUENCE</scope>
</reference>
<dbReference type="AlphaFoldDB" id="A0A8X6WUF9"/>
<name>A0A8X6WUF9_9ARAC</name>
<dbReference type="EMBL" id="BMAV01002570">
    <property type="protein sequence ID" value="GFY41543.1"/>
    <property type="molecule type" value="Genomic_DNA"/>
</dbReference>
<accession>A0A8X6WUF9</accession>
<keyword evidence="2" id="KW-1185">Reference proteome</keyword>